<keyword evidence="1" id="KW-1133">Transmembrane helix</keyword>
<keyword evidence="1" id="KW-0812">Transmembrane</keyword>
<dbReference type="EMBL" id="LT598496">
    <property type="protein sequence ID" value="SBV28698.1"/>
    <property type="molecule type" value="Genomic_DNA"/>
</dbReference>
<proteinExistence type="predicted"/>
<gene>
    <name evidence="2" type="ORF">GA0070620_4252</name>
</gene>
<reference evidence="3" key="1">
    <citation type="submission" date="2016-06" db="EMBL/GenBank/DDBJ databases">
        <authorList>
            <person name="Varghese N."/>
        </authorList>
    </citation>
    <scope>NUCLEOTIDE SEQUENCE [LARGE SCALE GENOMIC DNA]</scope>
    <source>
        <strain evidence="3">DSM 45344</strain>
    </source>
</reference>
<organism evidence="2 3">
    <name type="scientific">Micromonospora krabiensis</name>
    <dbReference type="NCBI Taxonomy" id="307121"/>
    <lineage>
        <taxon>Bacteria</taxon>
        <taxon>Bacillati</taxon>
        <taxon>Actinomycetota</taxon>
        <taxon>Actinomycetes</taxon>
        <taxon>Micromonosporales</taxon>
        <taxon>Micromonosporaceae</taxon>
        <taxon>Micromonospora</taxon>
    </lineage>
</organism>
<feature type="transmembrane region" description="Helical" evidence="1">
    <location>
        <begin position="53"/>
        <end position="75"/>
    </location>
</feature>
<keyword evidence="1" id="KW-0472">Membrane</keyword>
<dbReference type="AlphaFoldDB" id="A0A1C3N7Z2"/>
<evidence type="ECO:0000313" key="2">
    <source>
        <dbReference type="EMBL" id="SBV28698.1"/>
    </source>
</evidence>
<accession>A0A1C3N7Z2</accession>
<evidence type="ECO:0000256" key="1">
    <source>
        <dbReference type="SAM" id="Phobius"/>
    </source>
</evidence>
<protein>
    <submittedName>
        <fullName evidence="2">Uncharacterized protein</fullName>
    </submittedName>
</protein>
<dbReference type="RefSeq" id="WP_091593481.1">
    <property type="nucleotide sequence ID" value="NZ_JBHRWG010000004.1"/>
</dbReference>
<sequence length="107" mass="11060">MDLSDPPALIGVRLVVAVDGLALLLFGLRVALTRRLPRRRFGGRGVGSEEQPQPVRIGGGVALVGAALLVQQVAALATMPAAVGLALLGVALVLFVAAVVWFGVRRD</sequence>
<keyword evidence="3" id="KW-1185">Reference proteome</keyword>
<evidence type="ECO:0000313" key="3">
    <source>
        <dbReference type="Proteomes" id="UP000199393"/>
    </source>
</evidence>
<name>A0A1C3N7Z2_9ACTN</name>
<feature type="transmembrane region" description="Helical" evidence="1">
    <location>
        <begin position="81"/>
        <end position="104"/>
    </location>
</feature>
<feature type="transmembrane region" description="Helical" evidence="1">
    <location>
        <begin position="12"/>
        <end position="32"/>
    </location>
</feature>
<dbReference type="Proteomes" id="UP000199393">
    <property type="component" value="Chromosome I"/>
</dbReference>
<dbReference type="STRING" id="307121.GA0070620_4252"/>